<feature type="domain" description="RING-type" evidence="6">
    <location>
        <begin position="195"/>
        <end position="245"/>
    </location>
</feature>
<reference evidence="7 8" key="1">
    <citation type="submission" date="2014-04" db="EMBL/GenBank/DDBJ databases">
        <title>Evolutionary Origins and Diversification of the Mycorrhizal Mutualists.</title>
        <authorList>
            <consortium name="DOE Joint Genome Institute"/>
            <consortium name="Mycorrhizal Genomics Consortium"/>
            <person name="Kohler A."/>
            <person name="Kuo A."/>
            <person name="Nagy L.G."/>
            <person name="Floudas D."/>
            <person name="Copeland A."/>
            <person name="Barry K.W."/>
            <person name="Cichocki N."/>
            <person name="Veneault-Fourrey C."/>
            <person name="LaButti K."/>
            <person name="Lindquist E.A."/>
            <person name="Lipzen A."/>
            <person name="Lundell T."/>
            <person name="Morin E."/>
            <person name="Murat C."/>
            <person name="Riley R."/>
            <person name="Ohm R."/>
            <person name="Sun H."/>
            <person name="Tunlid A."/>
            <person name="Henrissat B."/>
            <person name="Grigoriev I.V."/>
            <person name="Hibbett D.S."/>
            <person name="Martin F."/>
        </authorList>
    </citation>
    <scope>NUCLEOTIDE SEQUENCE [LARGE SCALE GENOMIC DNA]</scope>
    <source>
        <strain evidence="7 8">FD-317 M1</strain>
    </source>
</reference>
<proteinExistence type="predicted"/>
<evidence type="ECO:0000259" key="6">
    <source>
        <dbReference type="PROSITE" id="PS50089"/>
    </source>
</evidence>
<evidence type="ECO:0000256" key="5">
    <source>
        <dbReference type="SAM" id="MobiDB-lite"/>
    </source>
</evidence>
<gene>
    <name evidence="7" type="ORF">GYMLUDRAFT_64584</name>
</gene>
<keyword evidence="2 4" id="KW-0863">Zinc-finger</keyword>
<keyword evidence="3" id="KW-0862">Zinc</keyword>
<dbReference type="Proteomes" id="UP000053593">
    <property type="component" value="Unassembled WGS sequence"/>
</dbReference>
<dbReference type="InterPro" id="IPR047134">
    <property type="entry name" value="RNF4"/>
</dbReference>
<dbReference type="SMART" id="SM00184">
    <property type="entry name" value="RING"/>
    <property type="match status" value="1"/>
</dbReference>
<dbReference type="HOGENOM" id="CLU_950120_0_0_1"/>
<sequence length="293" mass="32936">MSSSRTTRSSPRLGYHQVLCIVQNSMMLDPVMNHLVTGGDHRREHRTQSPVIEILSDEEDMQEFDLTVHDDQPTVLLEVNTSSNSNNDPRVDLTDVNSVPTVIDLSSDEEIESLSSVQEYDRHTQENELTVIDLTSDRDVTEILYLGEDDRETERNIPNILTGVKRKLDSAQNGLAGAIKRFKKDMAEFEDSFDCAVCKGILKKPTVSYKDSSLGCGHSSCQACLQSWFSQCQDQVWDYTCPVCREEVRNPPAENFQLSAVLNVFFGSHGDTDTSADHSESTTSPWSKFNFMP</sequence>
<evidence type="ECO:0000313" key="7">
    <source>
        <dbReference type="EMBL" id="KIK51839.1"/>
    </source>
</evidence>
<organism evidence="7 8">
    <name type="scientific">Collybiopsis luxurians FD-317 M1</name>
    <dbReference type="NCBI Taxonomy" id="944289"/>
    <lineage>
        <taxon>Eukaryota</taxon>
        <taxon>Fungi</taxon>
        <taxon>Dikarya</taxon>
        <taxon>Basidiomycota</taxon>
        <taxon>Agaricomycotina</taxon>
        <taxon>Agaricomycetes</taxon>
        <taxon>Agaricomycetidae</taxon>
        <taxon>Agaricales</taxon>
        <taxon>Marasmiineae</taxon>
        <taxon>Omphalotaceae</taxon>
        <taxon>Collybiopsis</taxon>
        <taxon>Collybiopsis luxurians</taxon>
    </lineage>
</organism>
<dbReference type="GO" id="GO:0008270">
    <property type="term" value="F:zinc ion binding"/>
    <property type="evidence" value="ECO:0007669"/>
    <property type="project" value="UniProtKB-KW"/>
</dbReference>
<accession>A0A0D0BQD4</accession>
<dbReference type="OrthoDB" id="3219336at2759"/>
<dbReference type="InterPro" id="IPR013083">
    <property type="entry name" value="Znf_RING/FYVE/PHD"/>
</dbReference>
<dbReference type="PROSITE" id="PS50089">
    <property type="entry name" value="ZF_RING_2"/>
    <property type="match status" value="1"/>
</dbReference>
<dbReference type="InterPro" id="IPR001841">
    <property type="entry name" value="Znf_RING"/>
</dbReference>
<dbReference type="Gene3D" id="3.30.40.10">
    <property type="entry name" value="Zinc/RING finger domain, C3HC4 (zinc finger)"/>
    <property type="match status" value="1"/>
</dbReference>
<dbReference type="AlphaFoldDB" id="A0A0D0BQD4"/>
<dbReference type="InterPro" id="IPR018957">
    <property type="entry name" value="Znf_C3HC4_RING-type"/>
</dbReference>
<dbReference type="SUPFAM" id="SSF57850">
    <property type="entry name" value="RING/U-box"/>
    <property type="match status" value="1"/>
</dbReference>
<dbReference type="PANTHER" id="PTHR23041:SF78">
    <property type="entry name" value="E3 UBIQUITIN-PROTEIN LIGASE RNF4"/>
    <property type="match status" value="1"/>
</dbReference>
<evidence type="ECO:0000256" key="1">
    <source>
        <dbReference type="ARBA" id="ARBA00022723"/>
    </source>
</evidence>
<evidence type="ECO:0000256" key="2">
    <source>
        <dbReference type="ARBA" id="ARBA00022771"/>
    </source>
</evidence>
<feature type="region of interest" description="Disordered" evidence="5">
    <location>
        <begin position="273"/>
        <end position="293"/>
    </location>
</feature>
<name>A0A0D0BQD4_9AGAR</name>
<evidence type="ECO:0000256" key="3">
    <source>
        <dbReference type="ARBA" id="ARBA00022833"/>
    </source>
</evidence>
<keyword evidence="8" id="KW-1185">Reference proteome</keyword>
<dbReference type="Pfam" id="PF00097">
    <property type="entry name" value="zf-C3HC4"/>
    <property type="match status" value="1"/>
</dbReference>
<dbReference type="EMBL" id="KN834853">
    <property type="protein sequence ID" value="KIK51839.1"/>
    <property type="molecule type" value="Genomic_DNA"/>
</dbReference>
<evidence type="ECO:0000256" key="4">
    <source>
        <dbReference type="PROSITE-ProRule" id="PRU00175"/>
    </source>
</evidence>
<protein>
    <recommendedName>
        <fullName evidence="6">RING-type domain-containing protein</fullName>
    </recommendedName>
</protein>
<evidence type="ECO:0000313" key="8">
    <source>
        <dbReference type="Proteomes" id="UP000053593"/>
    </source>
</evidence>
<keyword evidence="1" id="KW-0479">Metal-binding</keyword>
<dbReference type="PANTHER" id="PTHR23041">
    <property type="entry name" value="RING FINGER DOMAIN-CONTAINING"/>
    <property type="match status" value="1"/>
</dbReference>